<dbReference type="AlphaFoldDB" id="A0A9N8VKS2"/>
<evidence type="ECO:0000256" key="1">
    <source>
        <dbReference type="SAM" id="MobiDB-lite"/>
    </source>
</evidence>
<keyword evidence="3" id="KW-1185">Reference proteome</keyword>
<gene>
    <name evidence="2" type="ORF">PBRASI_LOCUS143</name>
</gene>
<protein>
    <submittedName>
        <fullName evidence="2">4538_t:CDS:1</fullName>
    </submittedName>
</protein>
<feature type="region of interest" description="Disordered" evidence="1">
    <location>
        <begin position="1"/>
        <end position="50"/>
    </location>
</feature>
<sequence>MLRQGGTKNQKEDGFGQSDNKDDNYEDDANDDTSEDNASLDTRKKKKIPKELDIEQSMELDKIPVHYQM</sequence>
<feature type="compositionally biased region" description="Basic and acidic residues" evidence="1">
    <location>
        <begin position="9"/>
        <end position="23"/>
    </location>
</feature>
<accession>A0A9N8VKS2</accession>
<evidence type="ECO:0000313" key="2">
    <source>
        <dbReference type="EMBL" id="CAG8452943.1"/>
    </source>
</evidence>
<dbReference type="Proteomes" id="UP000789739">
    <property type="component" value="Unassembled WGS sequence"/>
</dbReference>
<name>A0A9N8VKS2_9GLOM</name>
<evidence type="ECO:0000313" key="3">
    <source>
        <dbReference type="Proteomes" id="UP000789739"/>
    </source>
</evidence>
<feature type="compositionally biased region" description="Acidic residues" evidence="1">
    <location>
        <begin position="24"/>
        <end position="35"/>
    </location>
</feature>
<comment type="caution">
    <text evidence="2">The sequence shown here is derived from an EMBL/GenBank/DDBJ whole genome shotgun (WGS) entry which is preliminary data.</text>
</comment>
<dbReference type="EMBL" id="CAJVPI010000006">
    <property type="protein sequence ID" value="CAG8452943.1"/>
    <property type="molecule type" value="Genomic_DNA"/>
</dbReference>
<proteinExistence type="predicted"/>
<reference evidence="2" key="1">
    <citation type="submission" date="2021-06" db="EMBL/GenBank/DDBJ databases">
        <authorList>
            <person name="Kallberg Y."/>
            <person name="Tangrot J."/>
            <person name="Rosling A."/>
        </authorList>
    </citation>
    <scope>NUCLEOTIDE SEQUENCE</scope>
    <source>
        <strain evidence="2">BR232B</strain>
    </source>
</reference>
<organism evidence="2 3">
    <name type="scientific">Paraglomus brasilianum</name>
    <dbReference type="NCBI Taxonomy" id="144538"/>
    <lineage>
        <taxon>Eukaryota</taxon>
        <taxon>Fungi</taxon>
        <taxon>Fungi incertae sedis</taxon>
        <taxon>Mucoromycota</taxon>
        <taxon>Glomeromycotina</taxon>
        <taxon>Glomeromycetes</taxon>
        <taxon>Paraglomerales</taxon>
        <taxon>Paraglomeraceae</taxon>
        <taxon>Paraglomus</taxon>
    </lineage>
</organism>